<evidence type="ECO:0000313" key="3">
    <source>
        <dbReference type="Proteomes" id="UP001284601"/>
    </source>
</evidence>
<keyword evidence="1" id="KW-0732">Signal</keyword>
<sequence length="170" mass="18195">MKRIFAIGAAVLACAGAAVGSASAGSPSAADDGLSDQSARVLYDCATSTTGLLQRRYSVRILRIALREIPTDVADYTGCPEAIRTAIEESTATVSATIKRTRRGGTVAGTIALLDTRGRTVDQLRVRRGHGANFQVIPGRYTVRANNKKRCTLRVTAREWRSAQATIICR</sequence>
<reference evidence="3" key="1">
    <citation type="submission" date="2023-07" db="EMBL/GenBank/DDBJ databases">
        <title>Conexibacter stalactiti sp. nov., isolated from stalactites in a lava cave and emended description of the genus Conexibacter.</title>
        <authorList>
            <person name="Lee S.D."/>
        </authorList>
    </citation>
    <scope>NUCLEOTIDE SEQUENCE [LARGE SCALE GENOMIC DNA]</scope>
    <source>
        <strain evidence="3">KCTC 39840</strain>
    </source>
</reference>
<organism evidence="2 3">
    <name type="scientific">Conexibacter stalactiti</name>
    <dbReference type="NCBI Taxonomy" id="1940611"/>
    <lineage>
        <taxon>Bacteria</taxon>
        <taxon>Bacillati</taxon>
        <taxon>Actinomycetota</taxon>
        <taxon>Thermoleophilia</taxon>
        <taxon>Solirubrobacterales</taxon>
        <taxon>Conexibacteraceae</taxon>
        <taxon>Conexibacter</taxon>
    </lineage>
</organism>
<keyword evidence="3" id="KW-1185">Reference proteome</keyword>
<proteinExistence type="predicted"/>
<feature type="signal peptide" evidence="1">
    <location>
        <begin position="1"/>
        <end position="24"/>
    </location>
</feature>
<name>A0ABU4HT97_9ACTN</name>
<accession>A0ABU4HT97</accession>
<dbReference type="RefSeq" id="WP_318598920.1">
    <property type="nucleotide sequence ID" value="NZ_JAWSTH010000058.1"/>
</dbReference>
<evidence type="ECO:0000313" key="2">
    <source>
        <dbReference type="EMBL" id="MDW5596516.1"/>
    </source>
</evidence>
<comment type="caution">
    <text evidence="2">The sequence shown here is derived from an EMBL/GenBank/DDBJ whole genome shotgun (WGS) entry which is preliminary data.</text>
</comment>
<evidence type="ECO:0000256" key="1">
    <source>
        <dbReference type="SAM" id="SignalP"/>
    </source>
</evidence>
<feature type="chain" id="PRO_5047376430" evidence="1">
    <location>
        <begin position="25"/>
        <end position="170"/>
    </location>
</feature>
<dbReference type="EMBL" id="JAWSTH010000058">
    <property type="protein sequence ID" value="MDW5596516.1"/>
    <property type="molecule type" value="Genomic_DNA"/>
</dbReference>
<protein>
    <submittedName>
        <fullName evidence="2">Uncharacterized protein</fullName>
    </submittedName>
</protein>
<dbReference type="Proteomes" id="UP001284601">
    <property type="component" value="Unassembled WGS sequence"/>
</dbReference>
<gene>
    <name evidence="2" type="ORF">R7226_19370</name>
</gene>